<name>A0ABY8L742_9RHOB</name>
<proteinExistence type="predicted"/>
<evidence type="ECO:0000313" key="1">
    <source>
        <dbReference type="EMBL" id="WGH77202.1"/>
    </source>
</evidence>
<dbReference type="Pfam" id="PF11720">
    <property type="entry name" value="Inhibitor_I78"/>
    <property type="match status" value="1"/>
</dbReference>
<protein>
    <submittedName>
        <fullName evidence="1">I78 family peptidase inhibitor</fullName>
    </submittedName>
</protein>
<keyword evidence="2" id="KW-1185">Reference proteome</keyword>
<sequence length="83" mass="9091">MRHAIPLLVLLAACQFEDEAIDDPCRAREYGALVGTNIAAVSLPAELNHRIVGPDTAVTMDFMPDRLNVLVDRQGRIFGLRCG</sequence>
<reference evidence="1 2" key="1">
    <citation type="submission" date="2023-04" db="EMBL/GenBank/DDBJ databases">
        <title>Jannaschia ovalis sp. nov., a marine bacterium isolated from sea tidal flat.</title>
        <authorList>
            <person name="Kwon D.Y."/>
            <person name="Kim J.-J."/>
        </authorList>
    </citation>
    <scope>NUCLEOTIDE SEQUENCE [LARGE SCALE GENOMIC DNA]</scope>
    <source>
        <strain evidence="1 2">GRR-S6-38</strain>
    </source>
</reference>
<gene>
    <name evidence="1" type="ORF">P8627_09045</name>
</gene>
<organism evidence="1 2">
    <name type="scientific">Jannaschia ovalis</name>
    <dbReference type="NCBI Taxonomy" id="3038773"/>
    <lineage>
        <taxon>Bacteria</taxon>
        <taxon>Pseudomonadati</taxon>
        <taxon>Pseudomonadota</taxon>
        <taxon>Alphaproteobacteria</taxon>
        <taxon>Rhodobacterales</taxon>
        <taxon>Roseobacteraceae</taxon>
        <taxon>Jannaschia</taxon>
    </lineage>
</organism>
<dbReference type="RefSeq" id="WP_279963776.1">
    <property type="nucleotide sequence ID" value="NZ_CP122537.1"/>
</dbReference>
<accession>A0ABY8L742</accession>
<dbReference type="Proteomes" id="UP001243420">
    <property type="component" value="Chromosome"/>
</dbReference>
<evidence type="ECO:0000313" key="2">
    <source>
        <dbReference type="Proteomes" id="UP001243420"/>
    </source>
</evidence>
<dbReference type="Gene3D" id="3.30.10.10">
    <property type="entry name" value="Trypsin Inhibitor V, subunit A"/>
    <property type="match status" value="1"/>
</dbReference>
<dbReference type="EMBL" id="CP122537">
    <property type="protein sequence ID" value="WGH77202.1"/>
    <property type="molecule type" value="Genomic_DNA"/>
</dbReference>
<dbReference type="InterPro" id="IPR021719">
    <property type="entry name" value="Prot_inh_I78"/>
</dbReference>